<accession>A0ABQ4XAM2</accession>
<feature type="non-terminal residue" evidence="1">
    <location>
        <position position="344"/>
    </location>
</feature>
<sequence>MCLRHHHSFLRHLALTLISVFKVTSISVFKLRVLIVDCDESERLSRSQPRLAFYIASVSAAVSPISDDDIIRVYLCMAYVSLSWRVQYCIVVARTTAVTSSTVAGELLQEGDDVEVHCDVGKITVVTSVEEQCPRGKELLEHRFDAIVGYREKIWFGEKEKDVANLKTKRWNCGACKKLVGEVGESSRCLYAWHHHSFLRHLALTLISVFKVTSISVFKVLIVGCDESERLSRRCDHPYLGRVTYYGRSHGGRVLFNMMLACLSLCQPRLAFYIASVSAAVSPISDDDNYVSTVYGLPIPMSWRVSHALWLQSLWESGTTAVTSSTVAGELLQEGDDVEVHCDV</sequence>
<evidence type="ECO:0000313" key="1">
    <source>
        <dbReference type="EMBL" id="GJS62241.1"/>
    </source>
</evidence>
<protein>
    <submittedName>
        <fullName evidence="1">Uncharacterized protein</fullName>
    </submittedName>
</protein>
<gene>
    <name evidence="1" type="ORF">Tco_0657025</name>
</gene>
<organism evidence="1 2">
    <name type="scientific">Tanacetum coccineum</name>
    <dbReference type="NCBI Taxonomy" id="301880"/>
    <lineage>
        <taxon>Eukaryota</taxon>
        <taxon>Viridiplantae</taxon>
        <taxon>Streptophyta</taxon>
        <taxon>Embryophyta</taxon>
        <taxon>Tracheophyta</taxon>
        <taxon>Spermatophyta</taxon>
        <taxon>Magnoliopsida</taxon>
        <taxon>eudicotyledons</taxon>
        <taxon>Gunneridae</taxon>
        <taxon>Pentapetalae</taxon>
        <taxon>asterids</taxon>
        <taxon>campanulids</taxon>
        <taxon>Asterales</taxon>
        <taxon>Asteraceae</taxon>
        <taxon>Asteroideae</taxon>
        <taxon>Anthemideae</taxon>
        <taxon>Anthemidinae</taxon>
        <taxon>Tanacetum</taxon>
    </lineage>
</organism>
<reference evidence="1" key="1">
    <citation type="journal article" date="2022" name="Int. J. Mol. Sci.">
        <title>Draft Genome of Tanacetum Coccineum: Genomic Comparison of Closely Related Tanacetum-Family Plants.</title>
        <authorList>
            <person name="Yamashiro T."/>
            <person name="Shiraishi A."/>
            <person name="Nakayama K."/>
            <person name="Satake H."/>
        </authorList>
    </citation>
    <scope>NUCLEOTIDE SEQUENCE</scope>
</reference>
<reference evidence="1" key="2">
    <citation type="submission" date="2022-01" db="EMBL/GenBank/DDBJ databases">
        <authorList>
            <person name="Yamashiro T."/>
            <person name="Shiraishi A."/>
            <person name="Satake H."/>
            <person name="Nakayama K."/>
        </authorList>
    </citation>
    <scope>NUCLEOTIDE SEQUENCE</scope>
</reference>
<comment type="caution">
    <text evidence="1">The sequence shown here is derived from an EMBL/GenBank/DDBJ whole genome shotgun (WGS) entry which is preliminary data.</text>
</comment>
<proteinExistence type="predicted"/>
<evidence type="ECO:0000313" key="2">
    <source>
        <dbReference type="Proteomes" id="UP001151760"/>
    </source>
</evidence>
<dbReference type="EMBL" id="BQNB010009346">
    <property type="protein sequence ID" value="GJS62241.1"/>
    <property type="molecule type" value="Genomic_DNA"/>
</dbReference>
<dbReference type="Proteomes" id="UP001151760">
    <property type="component" value="Unassembled WGS sequence"/>
</dbReference>
<keyword evidence="2" id="KW-1185">Reference proteome</keyword>
<name>A0ABQ4XAM2_9ASTR</name>